<dbReference type="InterPro" id="IPR011663">
    <property type="entry name" value="UTRA"/>
</dbReference>
<dbReference type="SMART" id="SM00866">
    <property type="entry name" value="UTRA"/>
    <property type="match status" value="1"/>
</dbReference>
<dbReference type="EMBL" id="CAJVAS010000008">
    <property type="protein sequence ID" value="CAG7621274.1"/>
    <property type="molecule type" value="Genomic_DNA"/>
</dbReference>
<dbReference type="AlphaFoldDB" id="A0A916K3S0"/>
<gene>
    <name evidence="5" type="primary">nagR_2</name>
    <name evidence="5" type="ORF">PAESOLCIP111_02330</name>
</gene>
<protein>
    <submittedName>
        <fullName evidence="5">HTH-type transcriptional repressor NagR</fullName>
    </submittedName>
</protein>
<keyword evidence="6" id="KW-1185">Reference proteome</keyword>
<evidence type="ECO:0000256" key="2">
    <source>
        <dbReference type="ARBA" id="ARBA00023125"/>
    </source>
</evidence>
<dbReference type="CDD" id="cd07377">
    <property type="entry name" value="WHTH_GntR"/>
    <property type="match status" value="1"/>
</dbReference>
<dbReference type="SMART" id="SM00345">
    <property type="entry name" value="HTH_GNTR"/>
    <property type="match status" value="1"/>
</dbReference>
<keyword evidence="2" id="KW-0238">DNA-binding</keyword>
<dbReference type="GO" id="GO:0003700">
    <property type="term" value="F:DNA-binding transcription factor activity"/>
    <property type="evidence" value="ECO:0007669"/>
    <property type="project" value="InterPro"/>
</dbReference>
<dbReference type="GO" id="GO:0003677">
    <property type="term" value="F:DNA binding"/>
    <property type="evidence" value="ECO:0007669"/>
    <property type="project" value="UniProtKB-KW"/>
</dbReference>
<dbReference type="PANTHER" id="PTHR44846">
    <property type="entry name" value="MANNOSYL-D-GLYCERATE TRANSPORT/METABOLISM SYSTEM REPRESSOR MNGR-RELATED"/>
    <property type="match status" value="1"/>
</dbReference>
<dbReference type="Pfam" id="PF07702">
    <property type="entry name" value="UTRA"/>
    <property type="match status" value="1"/>
</dbReference>
<dbReference type="GO" id="GO:0045892">
    <property type="term" value="P:negative regulation of DNA-templated transcription"/>
    <property type="evidence" value="ECO:0007669"/>
    <property type="project" value="TreeGrafter"/>
</dbReference>
<dbReference type="InterPro" id="IPR000524">
    <property type="entry name" value="Tscrpt_reg_HTH_GntR"/>
</dbReference>
<reference evidence="5" key="1">
    <citation type="submission" date="2021-06" db="EMBL/GenBank/DDBJ databases">
        <authorList>
            <person name="Criscuolo A."/>
        </authorList>
    </citation>
    <scope>NUCLEOTIDE SEQUENCE</scope>
    <source>
        <strain evidence="5">CIP111600</strain>
    </source>
</reference>
<proteinExistence type="predicted"/>
<dbReference type="PROSITE" id="PS50949">
    <property type="entry name" value="HTH_GNTR"/>
    <property type="match status" value="1"/>
</dbReference>
<keyword evidence="3" id="KW-0804">Transcription</keyword>
<dbReference type="Proteomes" id="UP000693672">
    <property type="component" value="Unassembled WGS sequence"/>
</dbReference>
<feature type="domain" description="HTH gntR-type" evidence="4">
    <location>
        <begin position="21"/>
        <end position="90"/>
    </location>
</feature>
<evidence type="ECO:0000259" key="4">
    <source>
        <dbReference type="PROSITE" id="PS50949"/>
    </source>
</evidence>
<keyword evidence="1" id="KW-0805">Transcription regulation</keyword>
<evidence type="ECO:0000256" key="1">
    <source>
        <dbReference type="ARBA" id="ARBA00023015"/>
    </source>
</evidence>
<evidence type="ECO:0000313" key="5">
    <source>
        <dbReference type="EMBL" id="CAG7621274.1"/>
    </source>
</evidence>
<evidence type="ECO:0000256" key="3">
    <source>
        <dbReference type="ARBA" id="ARBA00023163"/>
    </source>
</evidence>
<dbReference type="InterPro" id="IPR050679">
    <property type="entry name" value="Bact_HTH_transcr_reg"/>
</dbReference>
<comment type="caution">
    <text evidence="5">The sequence shown here is derived from an EMBL/GenBank/DDBJ whole genome shotgun (WGS) entry which is preliminary data.</text>
</comment>
<dbReference type="PANTHER" id="PTHR44846:SF1">
    <property type="entry name" value="MANNOSYL-D-GLYCERATE TRANSPORT_METABOLISM SYSTEM REPRESSOR MNGR-RELATED"/>
    <property type="match status" value="1"/>
</dbReference>
<dbReference type="Pfam" id="PF00392">
    <property type="entry name" value="GntR"/>
    <property type="match status" value="1"/>
</dbReference>
<evidence type="ECO:0000313" key="6">
    <source>
        <dbReference type="Proteomes" id="UP000693672"/>
    </source>
</evidence>
<accession>A0A916K3S0</accession>
<organism evidence="5 6">
    <name type="scientific">Paenibacillus solanacearum</name>
    <dbReference type="NCBI Taxonomy" id="2048548"/>
    <lineage>
        <taxon>Bacteria</taxon>
        <taxon>Bacillati</taxon>
        <taxon>Bacillota</taxon>
        <taxon>Bacilli</taxon>
        <taxon>Bacillales</taxon>
        <taxon>Paenibacillaceae</taxon>
        <taxon>Paenibacillus</taxon>
    </lineage>
</organism>
<dbReference type="RefSeq" id="WP_218092115.1">
    <property type="nucleotide sequence ID" value="NZ_CAJVAS010000008.1"/>
</dbReference>
<sequence>MDKQPRDPPIGTNEIDFRSPLPLYHQLQEIIRNEAMQGTIGDESGKMPTEQELMERFKVSRITIRHALKILEDEGIVRRERGRGTFLQTNQAEHWSGQLLGFAETISAAGMEPGAKMLAYGLRQNVSLDVRTHLKGTSAWELKRLRYANQVPIALEQSFFPPEIGKRMEERDLQSMIVYKFIESNIGISLRNGKQWISAINAGKEEAELLEVEEGSALLHLERVIFDSTQTPVEYLKAVYRPDQFHYTIHLHR</sequence>
<name>A0A916K3S0_9BACL</name>